<organism evidence="3">
    <name type="scientific">hydrothermal vent metagenome</name>
    <dbReference type="NCBI Taxonomy" id="652676"/>
    <lineage>
        <taxon>unclassified sequences</taxon>
        <taxon>metagenomes</taxon>
        <taxon>ecological metagenomes</taxon>
    </lineage>
</organism>
<sequence length="384" mass="42366">MQKTKAKVNPKSEAREAAEPEQKVTASQATAKEPKAEYSLSGGLIRRLHEMNASLAFTSYQSGLLYMLGGNIQGRAQLHQSGMPKPMGLGADGKGRLVLAAGAQIIRLENVLEPDQRINQTYDACFMPRAQHITGQLDTHDIGVDADNNIVFVNTRYNCLAKTSDRHSFEPFWSPAFITELVDEDRCHLNGLAMRDGKPAFVTAVSKSNTIDGWRDRRADGGVVIDVEKNKVVCEGLSMPHSPRWHDGKLWVLNSGTGELGIVELPKGKAMMGKFKPVAFCPGFVRGLTFYGKFAFVGLSRPRYKRFEGLALDQKLKDADSEPWCGVQVIDTETGACVDWFRVDGTIGELYDVELVEGFRCPMTVSPTSPDVASLITFDKFSER</sequence>
<accession>A0A3B0SNC7</accession>
<gene>
    <name evidence="3" type="ORF">MNBD_ALPHA04-1158</name>
</gene>
<dbReference type="NCBIfam" id="TIGR03032">
    <property type="entry name" value="TIGR03032 family protein"/>
    <property type="match status" value="1"/>
</dbReference>
<protein>
    <recommendedName>
        <fullName evidence="2">Conserved hypothetical protein CHP03032 domain-containing protein</fullName>
    </recommendedName>
</protein>
<feature type="compositionally biased region" description="Basic and acidic residues" evidence="1">
    <location>
        <begin position="10"/>
        <end position="22"/>
    </location>
</feature>
<dbReference type="EMBL" id="UOEF01000381">
    <property type="protein sequence ID" value="VAW03742.1"/>
    <property type="molecule type" value="Genomic_DNA"/>
</dbReference>
<evidence type="ECO:0000256" key="1">
    <source>
        <dbReference type="SAM" id="MobiDB-lite"/>
    </source>
</evidence>
<name>A0A3B0SNC7_9ZZZZ</name>
<proteinExistence type="predicted"/>
<evidence type="ECO:0000259" key="2">
    <source>
        <dbReference type="Pfam" id="PF16261"/>
    </source>
</evidence>
<dbReference type="Pfam" id="PF16261">
    <property type="entry name" value="DUF4915"/>
    <property type="match status" value="1"/>
</dbReference>
<dbReference type="SUPFAM" id="SSF63825">
    <property type="entry name" value="YWTD domain"/>
    <property type="match status" value="1"/>
</dbReference>
<feature type="domain" description="Conserved hypothetical protein CHP03032" evidence="2">
    <location>
        <begin position="45"/>
        <end position="364"/>
    </location>
</feature>
<feature type="region of interest" description="Disordered" evidence="1">
    <location>
        <begin position="1"/>
        <end position="34"/>
    </location>
</feature>
<dbReference type="AlphaFoldDB" id="A0A3B0SNC7"/>
<dbReference type="InterPro" id="IPR017481">
    <property type="entry name" value="CHP03032"/>
</dbReference>
<reference evidence="3" key="1">
    <citation type="submission" date="2018-06" db="EMBL/GenBank/DDBJ databases">
        <authorList>
            <person name="Zhirakovskaya E."/>
        </authorList>
    </citation>
    <scope>NUCLEOTIDE SEQUENCE</scope>
</reference>
<evidence type="ECO:0000313" key="3">
    <source>
        <dbReference type="EMBL" id="VAW03742.1"/>
    </source>
</evidence>